<comment type="function">
    <text evidence="9">Catalyzes the NADPH-dependent reduction of glutamyl-tRNA(Glu) to glutamate 1-semialdehyde (GSA).</text>
</comment>
<feature type="domain" description="Glutamyl-tRNA reductase N-terminal" evidence="17">
    <location>
        <begin position="6"/>
        <end position="157"/>
    </location>
</feature>
<dbReference type="Proteomes" id="UP000245802">
    <property type="component" value="Chromosome"/>
</dbReference>
<comment type="similarity">
    <text evidence="2 9 14">Belongs to the glutamyl-tRNA reductase family.</text>
</comment>
<dbReference type="GO" id="GO:0019353">
    <property type="term" value="P:protoporphyrinogen IX biosynthetic process from glutamate"/>
    <property type="evidence" value="ECO:0007669"/>
    <property type="project" value="TreeGrafter"/>
</dbReference>
<keyword evidence="6 9" id="KW-0627">Porphyrin biosynthesis</keyword>
<comment type="pathway">
    <text evidence="1 9 14">Porphyrin-containing compound metabolism; protoporphyrin-IX biosynthesis; 5-aminolevulinate from L-glutamyl-tRNA(Glu): step 1/2.</text>
</comment>
<comment type="subunit">
    <text evidence="9">Homodimer.</text>
</comment>
<dbReference type="Gene3D" id="3.40.50.720">
    <property type="entry name" value="NAD(P)-binding Rossmann-like Domain"/>
    <property type="match status" value="1"/>
</dbReference>
<dbReference type="Gene3D" id="3.30.460.30">
    <property type="entry name" value="Glutamyl-tRNA reductase, N-terminal domain"/>
    <property type="match status" value="1"/>
</dbReference>
<evidence type="ECO:0000256" key="10">
    <source>
        <dbReference type="PIRSR" id="PIRSR000445-1"/>
    </source>
</evidence>
<evidence type="ECO:0000256" key="12">
    <source>
        <dbReference type="PIRSR" id="PIRSR000445-3"/>
    </source>
</evidence>
<feature type="binding site" evidence="9 11">
    <location>
        <position position="121"/>
    </location>
    <ligand>
        <name>substrate</name>
    </ligand>
</feature>
<feature type="binding site" evidence="9 11">
    <location>
        <begin position="115"/>
        <end position="117"/>
    </location>
    <ligand>
        <name>substrate</name>
    </ligand>
</feature>
<dbReference type="InterPro" id="IPR015895">
    <property type="entry name" value="4pyrrol_synth_GluRdtase_N"/>
</dbReference>
<feature type="binding site" evidence="9 12">
    <location>
        <begin position="190"/>
        <end position="195"/>
    </location>
    <ligand>
        <name>NADP(+)</name>
        <dbReference type="ChEBI" id="CHEBI:58349"/>
    </ligand>
</feature>
<reference evidence="18 19" key="1">
    <citation type="submission" date="2018-01" db="EMBL/GenBank/DDBJ databases">
        <title>G. obscuriglobus.</title>
        <authorList>
            <person name="Franke J."/>
            <person name="Blomberg W."/>
            <person name="Selmecki A."/>
        </authorList>
    </citation>
    <scope>NUCLEOTIDE SEQUENCE [LARGE SCALE GENOMIC DNA]</scope>
    <source>
        <strain evidence="18 19">DSM 5831</strain>
    </source>
</reference>
<keyword evidence="5 9" id="KW-0560">Oxidoreductase</keyword>
<comment type="miscellaneous">
    <text evidence="9">During catalysis, the active site Cys acts as a nucleophile attacking the alpha-carbonyl group of tRNA-bound glutamate with the formation of a thioester intermediate between enzyme and glutamate, and the concomitant release of tRNA(Glu). The thioester intermediate is finally reduced by direct hydride transfer from NADPH, to form the product GSA.</text>
</comment>
<dbReference type="HAMAP" id="MF_00087">
    <property type="entry name" value="Glu_tRNA_reductase"/>
    <property type="match status" value="1"/>
</dbReference>
<dbReference type="RefSeq" id="WP_010044186.1">
    <property type="nucleotide sequence ID" value="NZ_CP025958.1"/>
</dbReference>
<dbReference type="InterPro" id="IPR018214">
    <property type="entry name" value="GluRdtase_CS"/>
</dbReference>
<evidence type="ECO:0000256" key="4">
    <source>
        <dbReference type="ARBA" id="ARBA00022857"/>
    </source>
</evidence>
<dbReference type="InterPro" id="IPR036343">
    <property type="entry name" value="GluRdtase_N_sf"/>
</dbReference>
<dbReference type="PANTHER" id="PTHR43013:SF1">
    <property type="entry name" value="GLUTAMYL-TRNA REDUCTASE"/>
    <property type="match status" value="1"/>
</dbReference>
<evidence type="ECO:0000256" key="1">
    <source>
        <dbReference type="ARBA" id="ARBA00005059"/>
    </source>
</evidence>
<dbReference type="KEGG" id="gog:C1280_23820"/>
<name>A0A2Z3H1X3_9BACT</name>
<feature type="site" description="Important for activity" evidence="9 13">
    <location>
        <position position="100"/>
    </location>
</feature>
<evidence type="ECO:0000256" key="11">
    <source>
        <dbReference type="PIRSR" id="PIRSR000445-2"/>
    </source>
</evidence>
<evidence type="ECO:0000256" key="14">
    <source>
        <dbReference type="RuleBase" id="RU000584"/>
    </source>
</evidence>
<dbReference type="Pfam" id="PF01488">
    <property type="entry name" value="Shikimate_DH"/>
    <property type="match status" value="1"/>
</dbReference>
<feature type="domain" description="Tetrapyrrole biosynthesis glutamyl-tRNA reductase dimerisation" evidence="15">
    <location>
        <begin position="322"/>
        <end position="422"/>
    </location>
</feature>
<dbReference type="PROSITE" id="PS00747">
    <property type="entry name" value="GLUTR"/>
    <property type="match status" value="1"/>
</dbReference>
<dbReference type="InterPro" id="IPR036291">
    <property type="entry name" value="NAD(P)-bd_dom_sf"/>
</dbReference>
<evidence type="ECO:0000259" key="17">
    <source>
        <dbReference type="Pfam" id="PF05201"/>
    </source>
</evidence>
<dbReference type="GO" id="GO:0008883">
    <property type="term" value="F:glutamyl-tRNA reductase activity"/>
    <property type="evidence" value="ECO:0007669"/>
    <property type="project" value="UniProtKB-UniRule"/>
</dbReference>
<comment type="catalytic activity">
    <reaction evidence="7 9 14">
        <text>(S)-4-amino-5-oxopentanoate + tRNA(Glu) + NADP(+) = L-glutamyl-tRNA(Glu) + NADPH + H(+)</text>
        <dbReference type="Rhea" id="RHEA:12344"/>
        <dbReference type="Rhea" id="RHEA-COMP:9663"/>
        <dbReference type="Rhea" id="RHEA-COMP:9680"/>
        <dbReference type="ChEBI" id="CHEBI:15378"/>
        <dbReference type="ChEBI" id="CHEBI:57501"/>
        <dbReference type="ChEBI" id="CHEBI:57783"/>
        <dbReference type="ChEBI" id="CHEBI:58349"/>
        <dbReference type="ChEBI" id="CHEBI:78442"/>
        <dbReference type="ChEBI" id="CHEBI:78520"/>
        <dbReference type="EC" id="1.2.1.70"/>
    </reaction>
</comment>
<evidence type="ECO:0000256" key="6">
    <source>
        <dbReference type="ARBA" id="ARBA00023244"/>
    </source>
</evidence>
<sequence length="425" mass="45864">MNLRAIGCNVASASVELREKLAFNDEKARRALTELNARFDAEAVVVGTCNRVEIYVARQDTVAALHAPLMAEFLSEVHGVPADAILPHLYEHADADAAKHLFRVAAGLDSVVLGEGQIAGQVKDAYESAHKATATGPLLNALFPSALRVSKRVRTETGIGQGHVSVSSAAVDFVRQVFDTFTDKTVLVIGAGKMGRLTLKHLAEEHPAAILVTNRNADKAAAVAADCGGTVVPWAQLDDALVRADIVLSTTGAPEPIMPARRFDEKVRRSRAGRPLVVFDMAVPRDFDPAIHDGDAVSVFNVDDLAREADRCLGERRRHLPAAEQIIDTEVSKFVEDWNRRANGPVIGQLTAEIDKLRAALLEPMLGKLNGKLTAADKSLIEGTFRLFQNKLLHGPIAALSEASREGHSGSLRDALRKLFRLNNG</sequence>
<evidence type="ECO:0000259" key="16">
    <source>
        <dbReference type="Pfam" id="PF01488"/>
    </source>
</evidence>
<dbReference type="OrthoDB" id="110209at2"/>
<dbReference type="Pfam" id="PF05201">
    <property type="entry name" value="GlutR_N"/>
    <property type="match status" value="1"/>
</dbReference>
<evidence type="ECO:0000256" key="5">
    <source>
        <dbReference type="ARBA" id="ARBA00023002"/>
    </source>
</evidence>
<evidence type="ECO:0000256" key="9">
    <source>
        <dbReference type="HAMAP-Rule" id="MF_00087"/>
    </source>
</evidence>
<feature type="active site" description="Nucleophile" evidence="9 10">
    <location>
        <position position="49"/>
    </location>
</feature>
<dbReference type="PANTHER" id="PTHR43013">
    <property type="entry name" value="GLUTAMYL-TRNA REDUCTASE"/>
    <property type="match status" value="1"/>
</dbReference>
<evidence type="ECO:0000256" key="2">
    <source>
        <dbReference type="ARBA" id="ARBA00005916"/>
    </source>
</evidence>
<accession>A0A2Z3H1X3</accession>
<evidence type="ECO:0000259" key="15">
    <source>
        <dbReference type="Pfam" id="PF00745"/>
    </source>
</evidence>
<feature type="binding site" evidence="9 11">
    <location>
        <begin position="48"/>
        <end position="51"/>
    </location>
    <ligand>
        <name>substrate</name>
    </ligand>
</feature>
<dbReference type="UniPathway" id="UPA00251">
    <property type="reaction ID" value="UER00316"/>
</dbReference>
<dbReference type="SUPFAM" id="SSF69075">
    <property type="entry name" value="Glutamyl tRNA-reductase dimerization domain"/>
    <property type="match status" value="1"/>
</dbReference>
<feature type="binding site" evidence="9 11">
    <location>
        <position position="110"/>
    </location>
    <ligand>
        <name>substrate</name>
    </ligand>
</feature>
<evidence type="ECO:0000256" key="13">
    <source>
        <dbReference type="PIRSR" id="PIRSR000445-4"/>
    </source>
</evidence>
<keyword evidence="19" id="KW-1185">Reference proteome</keyword>
<dbReference type="AlphaFoldDB" id="A0A2Z3H1X3"/>
<gene>
    <name evidence="9" type="primary">hemA</name>
    <name evidence="18" type="ORF">C1280_23820</name>
</gene>
<evidence type="ECO:0000313" key="18">
    <source>
        <dbReference type="EMBL" id="AWM39728.1"/>
    </source>
</evidence>
<evidence type="ECO:0000313" key="19">
    <source>
        <dbReference type="Proteomes" id="UP000245802"/>
    </source>
</evidence>
<protein>
    <recommendedName>
        <fullName evidence="8 9">Glutamyl-tRNA reductase</fullName>
        <shortName evidence="9">GluTR</shortName>
        <ecNumber evidence="3 9">1.2.1.70</ecNumber>
    </recommendedName>
</protein>
<keyword evidence="4 9" id="KW-0521">NADP</keyword>
<dbReference type="InterPro" id="IPR000343">
    <property type="entry name" value="4pyrrol_synth_GluRdtase"/>
</dbReference>
<dbReference type="Pfam" id="PF00745">
    <property type="entry name" value="GlutR_dimer"/>
    <property type="match status" value="1"/>
</dbReference>
<dbReference type="FunFam" id="3.40.50.720:FF:000031">
    <property type="entry name" value="Glutamyl-tRNA reductase"/>
    <property type="match status" value="1"/>
</dbReference>
<dbReference type="SUPFAM" id="SSF51735">
    <property type="entry name" value="NAD(P)-binding Rossmann-fold domains"/>
    <property type="match status" value="1"/>
</dbReference>
<evidence type="ECO:0000256" key="8">
    <source>
        <dbReference type="ARBA" id="ARBA00068659"/>
    </source>
</evidence>
<dbReference type="CDD" id="cd05213">
    <property type="entry name" value="NAD_bind_Glutamyl_tRNA_reduct"/>
    <property type="match status" value="1"/>
</dbReference>
<proteinExistence type="inferred from homology"/>
<dbReference type="InterPro" id="IPR006151">
    <property type="entry name" value="Shikm_DH/Glu-tRNA_Rdtase"/>
</dbReference>
<dbReference type="PIRSF" id="PIRSF000445">
    <property type="entry name" value="4pyrrol_synth_GluRdtase"/>
    <property type="match status" value="1"/>
</dbReference>
<comment type="domain">
    <text evidence="9">Possesses an unusual extended V-shaped dimeric structure with each monomer consisting of three distinct domains arranged along a curved 'spinal' alpha-helix. The N-terminal catalytic domain specifically recognizes the glutamate moiety of the substrate. The second domain is the NADPH-binding domain, and the third C-terminal domain is responsible for dimerization.</text>
</comment>
<dbReference type="SUPFAM" id="SSF69742">
    <property type="entry name" value="Glutamyl tRNA-reductase catalytic, N-terminal domain"/>
    <property type="match status" value="1"/>
</dbReference>
<dbReference type="EMBL" id="CP025958">
    <property type="protein sequence ID" value="AWM39728.1"/>
    <property type="molecule type" value="Genomic_DNA"/>
</dbReference>
<dbReference type="InterPro" id="IPR036453">
    <property type="entry name" value="GluRdtase_dimer_dom_sf"/>
</dbReference>
<dbReference type="FunFam" id="3.30.460.30:FF:000001">
    <property type="entry name" value="Glutamyl-tRNA reductase"/>
    <property type="match status" value="1"/>
</dbReference>
<dbReference type="EC" id="1.2.1.70" evidence="3 9"/>
<evidence type="ECO:0000256" key="3">
    <source>
        <dbReference type="ARBA" id="ARBA00012970"/>
    </source>
</evidence>
<dbReference type="InterPro" id="IPR015896">
    <property type="entry name" value="4pyrrol_synth_GluRdtase_dimer"/>
</dbReference>
<feature type="domain" description="Quinate/shikimate 5-dehydrogenase/glutamyl-tRNA reductase" evidence="16">
    <location>
        <begin position="174"/>
        <end position="306"/>
    </location>
</feature>
<dbReference type="NCBIfam" id="TIGR01035">
    <property type="entry name" value="hemA"/>
    <property type="match status" value="1"/>
</dbReference>
<organism evidence="18 19">
    <name type="scientific">Gemmata obscuriglobus</name>
    <dbReference type="NCBI Taxonomy" id="114"/>
    <lineage>
        <taxon>Bacteria</taxon>
        <taxon>Pseudomonadati</taxon>
        <taxon>Planctomycetota</taxon>
        <taxon>Planctomycetia</taxon>
        <taxon>Gemmatales</taxon>
        <taxon>Gemmataceae</taxon>
        <taxon>Gemmata</taxon>
    </lineage>
</organism>
<dbReference type="GO" id="GO:0050661">
    <property type="term" value="F:NADP binding"/>
    <property type="evidence" value="ECO:0007669"/>
    <property type="project" value="InterPro"/>
</dbReference>
<evidence type="ECO:0000256" key="7">
    <source>
        <dbReference type="ARBA" id="ARBA00047464"/>
    </source>
</evidence>